<dbReference type="SUPFAM" id="SSF53098">
    <property type="entry name" value="Ribonuclease H-like"/>
    <property type="match status" value="1"/>
</dbReference>
<evidence type="ECO:0000313" key="1">
    <source>
        <dbReference type="EMBL" id="KUF78202.1"/>
    </source>
</evidence>
<dbReference type="PANTHER" id="PTHR40866">
    <property type="entry name" value="BED-TYPE DOMAIN-CONTAINING PROTEIN"/>
    <property type="match status" value="1"/>
</dbReference>
<dbReference type="PANTHER" id="PTHR40866:SF1">
    <property type="entry name" value="BED-TYPE DOMAIN-CONTAINING PROTEIN"/>
    <property type="match status" value="1"/>
</dbReference>
<dbReference type="EMBL" id="LNFO01005395">
    <property type="protein sequence ID" value="KUF78202.1"/>
    <property type="molecule type" value="Genomic_DNA"/>
</dbReference>
<reference evidence="1 2" key="1">
    <citation type="submission" date="2015-11" db="EMBL/GenBank/DDBJ databases">
        <title>Genomes and virulence difference between two physiological races of Phytophthora nicotianae.</title>
        <authorList>
            <person name="Liu H."/>
            <person name="Ma X."/>
            <person name="Yu H."/>
            <person name="Fang D."/>
            <person name="Li Y."/>
            <person name="Wang X."/>
            <person name="Wang W."/>
            <person name="Dong Y."/>
            <person name="Xiao B."/>
        </authorList>
    </citation>
    <scope>NUCLEOTIDE SEQUENCE [LARGE SCALE GENOMIC DNA]</scope>
    <source>
        <strain evidence="2">race 0</strain>
    </source>
</reference>
<dbReference type="OrthoDB" id="104687at2759"/>
<dbReference type="AlphaFoldDB" id="A0A0W8C290"/>
<evidence type="ECO:0000313" key="2">
    <source>
        <dbReference type="Proteomes" id="UP000052943"/>
    </source>
</evidence>
<protein>
    <submittedName>
        <fullName evidence="1">Uncharacterized protein</fullName>
    </submittedName>
</protein>
<proteinExistence type="predicted"/>
<dbReference type="Proteomes" id="UP000052943">
    <property type="component" value="Unassembled WGS sequence"/>
</dbReference>
<name>A0A0W8C290_PHYNI</name>
<accession>A0A0W8C290</accession>
<sequence>MTSASTSTGTLVGFIDDKTHKVFSWIDMVLSCNLPFSFCETSAASNYVKIGSLSTDSLVKYMRLLVREVETVIAGILPKSFGIIFDGWTFRSEHYVAVFASFRHDGKMQTILIAIAPIIDDEISDHTASSNVKILDVILSYYGRSKASIAYIVGDNCSVNGAVADQLQVPMVGCASHRLNLAVNLLLAGDDKLLDKIQKLMYKVKNLLLVSAKLRRKTLLRPVPRQDTRWSSTFAMVNRYFELKEFLSDDDEDELTGFLPTRREEKQLKSILANLKMFESTSKKLQSADAVTLLDVRDLFDALIAQKPEVAHYLAADAAIVKSPAFERACTTSLDEGFATVTLERARRLRQATSRFNDQIAVIAPTSNVVERFFSQAKAVVGMHHQP</sequence>
<comment type="caution">
    <text evidence="1">The sequence shown here is derived from an EMBL/GenBank/DDBJ whole genome shotgun (WGS) entry which is preliminary data.</text>
</comment>
<gene>
    <name evidence="1" type="ORF">AM587_10010407</name>
</gene>
<organism evidence="1 2">
    <name type="scientific">Phytophthora nicotianae</name>
    <name type="common">Potato buckeye rot agent</name>
    <name type="synonym">Phytophthora parasitica</name>
    <dbReference type="NCBI Taxonomy" id="4792"/>
    <lineage>
        <taxon>Eukaryota</taxon>
        <taxon>Sar</taxon>
        <taxon>Stramenopiles</taxon>
        <taxon>Oomycota</taxon>
        <taxon>Peronosporomycetes</taxon>
        <taxon>Peronosporales</taxon>
        <taxon>Peronosporaceae</taxon>
        <taxon>Phytophthora</taxon>
    </lineage>
</organism>
<dbReference type="InterPro" id="IPR012337">
    <property type="entry name" value="RNaseH-like_sf"/>
</dbReference>